<sequence>MLKISKILVSPQFRRHYSIYFPTEKKLPLLDDKQKVPGSVLYEDKHVRVVYNPPASAPSPYVTPNAFLPKEKRAKGGIIGDTAKRLPPPLGKIREKSYHVTPKQMEEMKTLRNANADKWTRGALAKKFGCSPLFVGMVVPAPVERVKKVEEDLERVKKCWTKRKLDIRDDRRRRREQWGMDEF</sequence>
<dbReference type="STRING" id="1198029.A0A1U7LM26"/>
<name>A0A1U7LM26_NEOID</name>
<protein>
    <submittedName>
        <fullName evidence="1">54S ribosomal protein L20, mitochondrial</fullName>
    </submittedName>
</protein>
<dbReference type="PANTHER" id="PTHR28266">
    <property type="entry name" value="54S RIBOSOMAL PROTEIN L20, MITOCHONDRIAL"/>
    <property type="match status" value="1"/>
</dbReference>
<dbReference type="EMBL" id="LXFE01001335">
    <property type="protein sequence ID" value="OLL23720.1"/>
    <property type="molecule type" value="Genomic_DNA"/>
</dbReference>
<dbReference type="GO" id="GO:0003735">
    <property type="term" value="F:structural constituent of ribosome"/>
    <property type="evidence" value="ECO:0007669"/>
    <property type="project" value="TreeGrafter"/>
</dbReference>
<proteinExistence type="predicted"/>
<dbReference type="OMA" id="CSQFFVG"/>
<dbReference type="PANTHER" id="PTHR28266:SF1">
    <property type="entry name" value="LARGE RIBOSOMAL SUBUNIT PROTEIN ML58"/>
    <property type="match status" value="1"/>
</dbReference>
<dbReference type="GO" id="GO:0005762">
    <property type="term" value="C:mitochondrial large ribosomal subunit"/>
    <property type="evidence" value="ECO:0007669"/>
    <property type="project" value="TreeGrafter"/>
</dbReference>
<gene>
    <name evidence="1" type="ORF">NEOLI_003504</name>
</gene>
<keyword evidence="1" id="KW-0689">Ribosomal protein</keyword>
<evidence type="ECO:0000313" key="1">
    <source>
        <dbReference type="EMBL" id="OLL23720.1"/>
    </source>
</evidence>
<organism evidence="1 2">
    <name type="scientific">Neolecta irregularis (strain DAH-3)</name>
    <dbReference type="NCBI Taxonomy" id="1198029"/>
    <lineage>
        <taxon>Eukaryota</taxon>
        <taxon>Fungi</taxon>
        <taxon>Dikarya</taxon>
        <taxon>Ascomycota</taxon>
        <taxon>Taphrinomycotina</taxon>
        <taxon>Neolectales</taxon>
        <taxon>Neolectaceae</taxon>
        <taxon>Neolecta</taxon>
    </lineage>
</organism>
<dbReference type="Pfam" id="PF12824">
    <property type="entry name" value="MRP-L20"/>
    <property type="match status" value="1"/>
</dbReference>
<reference evidence="1 2" key="1">
    <citation type="submission" date="2016-04" db="EMBL/GenBank/DDBJ databases">
        <title>Evolutionary innovation and constraint leading to complex multicellularity in the Ascomycota.</title>
        <authorList>
            <person name="Cisse O."/>
            <person name="Nguyen A."/>
            <person name="Hewitt D.A."/>
            <person name="Jedd G."/>
            <person name="Stajich J.E."/>
        </authorList>
    </citation>
    <scope>NUCLEOTIDE SEQUENCE [LARGE SCALE GENOMIC DNA]</scope>
    <source>
        <strain evidence="1 2">DAH-3</strain>
    </source>
</reference>
<dbReference type="Proteomes" id="UP000186594">
    <property type="component" value="Unassembled WGS sequence"/>
</dbReference>
<dbReference type="AlphaFoldDB" id="A0A1U7LM26"/>
<accession>A0A1U7LM26</accession>
<dbReference type="InterPro" id="IPR024388">
    <property type="entry name" value="Ribosomal_mL58"/>
</dbReference>
<dbReference type="OrthoDB" id="6021263at2759"/>
<comment type="caution">
    <text evidence="1">The sequence shown here is derived from an EMBL/GenBank/DDBJ whole genome shotgun (WGS) entry which is preliminary data.</text>
</comment>
<keyword evidence="2" id="KW-1185">Reference proteome</keyword>
<evidence type="ECO:0000313" key="2">
    <source>
        <dbReference type="Proteomes" id="UP000186594"/>
    </source>
</evidence>
<keyword evidence="1" id="KW-0687">Ribonucleoprotein</keyword>